<feature type="transmembrane region" description="Helical" evidence="1">
    <location>
        <begin position="43"/>
        <end position="64"/>
    </location>
</feature>
<reference evidence="2" key="1">
    <citation type="submission" date="2021-01" db="EMBL/GenBank/DDBJ databases">
        <title>Whole genome shotgun sequence of Actinoplanes rishiriensis NBRC 108556.</title>
        <authorList>
            <person name="Komaki H."/>
            <person name="Tamura T."/>
        </authorList>
    </citation>
    <scope>NUCLEOTIDE SEQUENCE</scope>
    <source>
        <strain evidence="2">NBRC 108556</strain>
    </source>
</reference>
<keyword evidence="1" id="KW-1133">Transmembrane helix</keyword>
<accession>A0A919N0C8</accession>
<dbReference type="AlphaFoldDB" id="A0A919N0C8"/>
<organism evidence="2 3">
    <name type="scientific">Paractinoplanes rishiriensis</name>
    <dbReference type="NCBI Taxonomy" id="1050105"/>
    <lineage>
        <taxon>Bacteria</taxon>
        <taxon>Bacillati</taxon>
        <taxon>Actinomycetota</taxon>
        <taxon>Actinomycetes</taxon>
        <taxon>Micromonosporales</taxon>
        <taxon>Micromonosporaceae</taxon>
        <taxon>Paractinoplanes</taxon>
    </lineage>
</organism>
<dbReference type="Proteomes" id="UP000636960">
    <property type="component" value="Unassembled WGS sequence"/>
</dbReference>
<evidence type="ECO:0000313" key="2">
    <source>
        <dbReference type="EMBL" id="GIF02400.1"/>
    </source>
</evidence>
<keyword evidence="3" id="KW-1185">Reference proteome</keyword>
<evidence type="ECO:0000313" key="3">
    <source>
        <dbReference type="Proteomes" id="UP000636960"/>
    </source>
</evidence>
<gene>
    <name evidence="2" type="ORF">Ari01nite_98640</name>
</gene>
<sequence length="206" mass="20632">MVGPVVGMLLGVADSVVNHVPVMLGEIGTASAERGGWSQAAEFAGLILDAGWAWAATAVLAGWWVSRHARPAAGMLHGALAGGLALGFATTAYYGAELLFNGSAWWGVETRFWLIASVLLGPPLGVAGAAIRLPGPAGVVAALVVPAGGALQMAVLPPPAASLMAEPVRWSTWIVAVAAAGFVARGFLGRDAVASPAGPGRGPLGR</sequence>
<feature type="transmembrane region" description="Helical" evidence="1">
    <location>
        <begin position="112"/>
        <end position="131"/>
    </location>
</feature>
<proteinExistence type="predicted"/>
<feature type="transmembrane region" description="Helical" evidence="1">
    <location>
        <begin position="138"/>
        <end position="158"/>
    </location>
</feature>
<dbReference type="EMBL" id="BOMV01000135">
    <property type="protein sequence ID" value="GIF02400.1"/>
    <property type="molecule type" value="Genomic_DNA"/>
</dbReference>
<evidence type="ECO:0000256" key="1">
    <source>
        <dbReference type="SAM" id="Phobius"/>
    </source>
</evidence>
<comment type="caution">
    <text evidence="2">The sequence shown here is derived from an EMBL/GenBank/DDBJ whole genome shotgun (WGS) entry which is preliminary data.</text>
</comment>
<keyword evidence="1" id="KW-0812">Transmembrane</keyword>
<keyword evidence="1" id="KW-0472">Membrane</keyword>
<feature type="transmembrane region" description="Helical" evidence="1">
    <location>
        <begin position="170"/>
        <end position="188"/>
    </location>
</feature>
<protein>
    <submittedName>
        <fullName evidence="2">Uncharacterized protein</fullName>
    </submittedName>
</protein>
<name>A0A919N0C8_9ACTN</name>
<feature type="transmembrane region" description="Helical" evidence="1">
    <location>
        <begin position="76"/>
        <end position="96"/>
    </location>
</feature>